<dbReference type="GO" id="GO:0005524">
    <property type="term" value="F:ATP binding"/>
    <property type="evidence" value="ECO:0007669"/>
    <property type="project" value="UniProtKB-KW"/>
</dbReference>
<keyword evidence="1" id="KW-0547">Nucleotide-binding</keyword>
<feature type="compositionally biased region" description="Basic and acidic residues" evidence="2">
    <location>
        <begin position="48"/>
        <end position="57"/>
    </location>
</feature>
<feature type="region of interest" description="Disordered" evidence="2">
    <location>
        <begin position="40"/>
        <end position="64"/>
    </location>
</feature>
<keyword evidence="5" id="KW-1185">Reference proteome</keyword>
<sequence length="194" mass="21685">MEMILDWRWVGGFPDRDATIMVFRTAVRDLLPPEAERFLRRVPGAQGHDPDRRVGGRERRRQRPAQQQAAAMARESISLSGMLNFVDGLWSSCVGERLMVFTTNHPERLDPALLRAGRMDRKFELGYCTPAALRVLANNYLGVQGDDCEDDPDTVSGLMTEAEVFMGRDGAGAAAALKKLVVYIAASNRLWFSQ</sequence>
<dbReference type="InterPro" id="IPR027417">
    <property type="entry name" value="P-loop_NTPase"/>
</dbReference>
<comment type="caution">
    <text evidence="4">The sequence shown here is derived from an EMBL/GenBank/DDBJ whole genome shotgun (WGS) entry which is preliminary data.</text>
</comment>
<feature type="domain" description="ATPase AAA-type core" evidence="3">
    <location>
        <begin position="77"/>
        <end position="126"/>
    </location>
</feature>
<dbReference type="InterPro" id="IPR003960">
    <property type="entry name" value="ATPase_AAA_CS"/>
</dbReference>
<dbReference type="PROSITE" id="PS00674">
    <property type="entry name" value="AAA"/>
    <property type="match status" value="1"/>
</dbReference>
<dbReference type="InterPro" id="IPR050747">
    <property type="entry name" value="Mitochondrial_chaperone_BCS1"/>
</dbReference>
<name>A0AAV5CHG9_ELECO</name>
<dbReference type="GO" id="GO:0016887">
    <property type="term" value="F:ATP hydrolysis activity"/>
    <property type="evidence" value="ECO:0007669"/>
    <property type="project" value="InterPro"/>
</dbReference>
<dbReference type="InterPro" id="IPR003959">
    <property type="entry name" value="ATPase_AAA_core"/>
</dbReference>
<gene>
    <name evidence="4" type="primary">ga14500</name>
    <name evidence="4" type="ORF">PR202_ga14500</name>
</gene>
<comment type="similarity">
    <text evidence="1">Belongs to the AAA ATPase family.</text>
</comment>
<reference evidence="4" key="2">
    <citation type="submission" date="2021-12" db="EMBL/GenBank/DDBJ databases">
        <title>Resequencing data analysis of finger millet.</title>
        <authorList>
            <person name="Hatakeyama M."/>
            <person name="Aluri S."/>
            <person name="Balachadran M.T."/>
            <person name="Sivarajan S.R."/>
            <person name="Poveda L."/>
            <person name="Shimizu-Inatsugi R."/>
            <person name="Schlapbach R."/>
            <person name="Sreeman S.M."/>
            <person name="Shimizu K.K."/>
        </authorList>
    </citation>
    <scope>NUCLEOTIDE SEQUENCE</scope>
</reference>
<accession>A0AAV5CHG9</accession>
<keyword evidence="1" id="KW-0067">ATP-binding</keyword>
<evidence type="ECO:0000313" key="4">
    <source>
        <dbReference type="EMBL" id="GJM97565.1"/>
    </source>
</evidence>
<dbReference type="PANTHER" id="PTHR23070">
    <property type="entry name" value="BCS1 AAA-TYPE ATPASE"/>
    <property type="match status" value="1"/>
</dbReference>
<dbReference type="Gene3D" id="3.40.50.300">
    <property type="entry name" value="P-loop containing nucleotide triphosphate hydrolases"/>
    <property type="match status" value="1"/>
</dbReference>
<protein>
    <recommendedName>
        <fullName evidence="3">ATPase AAA-type core domain-containing protein</fullName>
    </recommendedName>
</protein>
<dbReference type="Proteomes" id="UP001054889">
    <property type="component" value="Unassembled WGS sequence"/>
</dbReference>
<evidence type="ECO:0000313" key="5">
    <source>
        <dbReference type="Proteomes" id="UP001054889"/>
    </source>
</evidence>
<dbReference type="Pfam" id="PF00004">
    <property type="entry name" value="AAA"/>
    <property type="match status" value="1"/>
</dbReference>
<evidence type="ECO:0000256" key="2">
    <source>
        <dbReference type="SAM" id="MobiDB-lite"/>
    </source>
</evidence>
<organism evidence="4 5">
    <name type="scientific">Eleusine coracana subsp. coracana</name>
    <dbReference type="NCBI Taxonomy" id="191504"/>
    <lineage>
        <taxon>Eukaryota</taxon>
        <taxon>Viridiplantae</taxon>
        <taxon>Streptophyta</taxon>
        <taxon>Embryophyta</taxon>
        <taxon>Tracheophyta</taxon>
        <taxon>Spermatophyta</taxon>
        <taxon>Magnoliopsida</taxon>
        <taxon>Liliopsida</taxon>
        <taxon>Poales</taxon>
        <taxon>Poaceae</taxon>
        <taxon>PACMAD clade</taxon>
        <taxon>Chloridoideae</taxon>
        <taxon>Cynodonteae</taxon>
        <taxon>Eleusininae</taxon>
        <taxon>Eleusine</taxon>
    </lineage>
</organism>
<evidence type="ECO:0000259" key="3">
    <source>
        <dbReference type="Pfam" id="PF00004"/>
    </source>
</evidence>
<reference evidence="4" key="1">
    <citation type="journal article" date="2018" name="DNA Res.">
        <title>Multiple hybrid de novo genome assembly of finger millet, an orphan allotetraploid crop.</title>
        <authorList>
            <person name="Hatakeyama M."/>
            <person name="Aluri S."/>
            <person name="Balachadran M.T."/>
            <person name="Sivarajan S.R."/>
            <person name="Patrignani A."/>
            <person name="Gruter S."/>
            <person name="Poveda L."/>
            <person name="Shimizu-Inatsugi R."/>
            <person name="Baeten J."/>
            <person name="Francoijs K.J."/>
            <person name="Nataraja K.N."/>
            <person name="Reddy Y.A.N."/>
            <person name="Phadnis S."/>
            <person name="Ravikumar R.L."/>
            <person name="Schlapbach R."/>
            <person name="Sreeman S.M."/>
            <person name="Shimizu K.K."/>
        </authorList>
    </citation>
    <scope>NUCLEOTIDE SEQUENCE</scope>
</reference>
<dbReference type="EMBL" id="BQKI01000007">
    <property type="protein sequence ID" value="GJM97565.1"/>
    <property type="molecule type" value="Genomic_DNA"/>
</dbReference>
<proteinExistence type="inferred from homology"/>
<dbReference type="SUPFAM" id="SSF52540">
    <property type="entry name" value="P-loop containing nucleoside triphosphate hydrolases"/>
    <property type="match status" value="1"/>
</dbReference>
<evidence type="ECO:0000256" key="1">
    <source>
        <dbReference type="RuleBase" id="RU003651"/>
    </source>
</evidence>
<dbReference type="AlphaFoldDB" id="A0AAV5CHG9"/>